<proteinExistence type="predicted"/>
<keyword evidence="2" id="KW-0175">Coiled coil</keyword>
<evidence type="ECO:0000256" key="1">
    <source>
        <dbReference type="ARBA" id="ARBA00023235"/>
    </source>
</evidence>
<dbReference type="PANTHER" id="PTHR11142">
    <property type="entry name" value="PSEUDOURIDYLATE SYNTHASE"/>
    <property type="match status" value="1"/>
</dbReference>
<dbReference type="InterPro" id="IPR020094">
    <property type="entry name" value="TruA/RsuA/RluB/E/F_N"/>
</dbReference>
<sequence>MMNPASSVSDFDLITFLQNRIKELESENAKLSSQLSNCHCQKRKENGNGNANAVAEELEGLKLEGEKAARNESNERLSGFETREVRQFPKRYVALKVMYFGQRYFGFASEARMDPTVESEIFRALMKTKLIDRVDKKEMQYSRCGRTDKGVSSVGQEK</sequence>
<dbReference type="Gene3D" id="3.30.70.580">
    <property type="entry name" value="Pseudouridine synthase I, catalytic domain, N-terminal subdomain"/>
    <property type="match status" value="1"/>
</dbReference>
<reference evidence="3 4" key="1">
    <citation type="submission" date="2024-11" db="EMBL/GenBank/DDBJ databases">
        <title>A near-complete genome assembly of Cinchona calisaya.</title>
        <authorList>
            <person name="Lian D.C."/>
            <person name="Zhao X.W."/>
            <person name="Wei L."/>
        </authorList>
    </citation>
    <scope>NUCLEOTIDE SEQUENCE [LARGE SCALE GENOMIC DNA]</scope>
    <source>
        <tissue evidence="3">Nenye</tissue>
    </source>
</reference>
<dbReference type="InterPro" id="IPR020103">
    <property type="entry name" value="PsdUridine_synth_cat_dom_sf"/>
</dbReference>
<dbReference type="EMBL" id="JBJUIK010000014">
    <property type="protein sequence ID" value="KAL3504606.1"/>
    <property type="molecule type" value="Genomic_DNA"/>
</dbReference>
<evidence type="ECO:0000313" key="3">
    <source>
        <dbReference type="EMBL" id="KAL3504606.1"/>
    </source>
</evidence>
<keyword evidence="4" id="KW-1185">Reference proteome</keyword>
<dbReference type="PANTHER" id="PTHR11142:SF5">
    <property type="entry name" value="TRNA PSEUDOURIDINE(38_39) SYNTHASE"/>
    <property type="match status" value="1"/>
</dbReference>
<feature type="coiled-coil region" evidence="2">
    <location>
        <begin position="14"/>
        <end position="41"/>
    </location>
</feature>
<protein>
    <recommendedName>
        <fullName evidence="5">tRNA pseudouridine synthase</fullName>
    </recommendedName>
</protein>
<evidence type="ECO:0000313" key="4">
    <source>
        <dbReference type="Proteomes" id="UP001630127"/>
    </source>
</evidence>
<dbReference type="InterPro" id="IPR001406">
    <property type="entry name" value="PsdUridine_synth_TruA"/>
</dbReference>
<dbReference type="SUPFAM" id="SSF55120">
    <property type="entry name" value="Pseudouridine synthase"/>
    <property type="match status" value="1"/>
</dbReference>
<dbReference type="GO" id="GO:0016853">
    <property type="term" value="F:isomerase activity"/>
    <property type="evidence" value="ECO:0007669"/>
    <property type="project" value="UniProtKB-KW"/>
</dbReference>
<keyword evidence="1" id="KW-0413">Isomerase</keyword>
<name>A0ABD2YAZ1_9GENT</name>
<organism evidence="3 4">
    <name type="scientific">Cinchona calisaya</name>
    <dbReference type="NCBI Taxonomy" id="153742"/>
    <lineage>
        <taxon>Eukaryota</taxon>
        <taxon>Viridiplantae</taxon>
        <taxon>Streptophyta</taxon>
        <taxon>Embryophyta</taxon>
        <taxon>Tracheophyta</taxon>
        <taxon>Spermatophyta</taxon>
        <taxon>Magnoliopsida</taxon>
        <taxon>eudicotyledons</taxon>
        <taxon>Gunneridae</taxon>
        <taxon>Pentapetalae</taxon>
        <taxon>asterids</taxon>
        <taxon>lamiids</taxon>
        <taxon>Gentianales</taxon>
        <taxon>Rubiaceae</taxon>
        <taxon>Cinchonoideae</taxon>
        <taxon>Cinchoneae</taxon>
        <taxon>Cinchona</taxon>
    </lineage>
</organism>
<dbReference type="Proteomes" id="UP001630127">
    <property type="component" value="Unassembled WGS sequence"/>
</dbReference>
<dbReference type="AlphaFoldDB" id="A0ABD2YAZ1"/>
<comment type="caution">
    <text evidence="3">The sequence shown here is derived from an EMBL/GenBank/DDBJ whole genome shotgun (WGS) entry which is preliminary data.</text>
</comment>
<accession>A0ABD2YAZ1</accession>
<gene>
    <name evidence="3" type="ORF">ACH5RR_034447</name>
</gene>
<evidence type="ECO:0008006" key="5">
    <source>
        <dbReference type="Google" id="ProtNLM"/>
    </source>
</evidence>
<evidence type="ECO:0000256" key="2">
    <source>
        <dbReference type="SAM" id="Coils"/>
    </source>
</evidence>